<reference evidence="1" key="1">
    <citation type="submission" date="2016-05" db="EMBL/GenBank/DDBJ databases">
        <authorList>
            <person name="Lavstsen T."/>
            <person name="Jespersen J.S."/>
        </authorList>
    </citation>
    <scope>NUCLEOTIDE SEQUENCE</scope>
    <source>
        <tissue evidence="1">Brain</tissue>
    </source>
</reference>
<protein>
    <submittedName>
        <fullName evidence="1">Dystonin</fullName>
    </submittedName>
</protein>
<accession>A0A1A8QBT8</accession>
<reference evidence="1" key="2">
    <citation type="submission" date="2016-06" db="EMBL/GenBank/DDBJ databases">
        <title>The genome of a short-lived fish provides insights into sex chromosome evolution and the genetic control of aging.</title>
        <authorList>
            <person name="Reichwald K."/>
            <person name="Felder M."/>
            <person name="Petzold A."/>
            <person name="Koch P."/>
            <person name="Groth M."/>
            <person name="Platzer M."/>
        </authorList>
    </citation>
    <scope>NUCLEOTIDE SEQUENCE</scope>
    <source>
        <tissue evidence="1">Brain</tissue>
    </source>
</reference>
<gene>
    <name evidence="1" type="primary">DST</name>
</gene>
<sequence length="132" mass="15052">MLHACQRLYLRQEPSSGSGTEQERYRLDELPYFPPYNDRCGVFSPAEALQHPVCVAVDTAFARYCCDNPVFLLLASQASRSIHARLTEEKPSLVDVPESEPELPSTVRKRKVKKRVLPEFYQTVQVTPTRKA</sequence>
<dbReference type="EMBL" id="HAEI01004895">
    <property type="protein sequence ID" value="SBR90828.1"/>
    <property type="molecule type" value="Transcribed_RNA"/>
</dbReference>
<organism evidence="1">
    <name type="scientific">Nothobranchius rachovii</name>
    <name type="common">bluefin notho</name>
    <dbReference type="NCBI Taxonomy" id="451742"/>
    <lineage>
        <taxon>Eukaryota</taxon>
        <taxon>Metazoa</taxon>
        <taxon>Chordata</taxon>
        <taxon>Craniata</taxon>
        <taxon>Vertebrata</taxon>
        <taxon>Euteleostomi</taxon>
        <taxon>Actinopterygii</taxon>
        <taxon>Neopterygii</taxon>
        <taxon>Teleostei</taxon>
        <taxon>Neoteleostei</taxon>
        <taxon>Acanthomorphata</taxon>
        <taxon>Ovalentaria</taxon>
        <taxon>Atherinomorphae</taxon>
        <taxon>Cyprinodontiformes</taxon>
        <taxon>Nothobranchiidae</taxon>
        <taxon>Nothobranchius</taxon>
    </lineage>
</organism>
<feature type="non-terminal residue" evidence="1">
    <location>
        <position position="132"/>
    </location>
</feature>
<evidence type="ECO:0000313" key="1">
    <source>
        <dbReference type="EMBL" id="SBR90828.1"/>
    </source>
</evidence>
<dbReference type="AlphaFoldDB" id="A0A1A8QBT8"/>
<name>A0A1A8QBT8_9TELE</name>
<proteinExistence type="predicted"/>